<keyword evidence="10" id="KW-0846">Cobalamin</keyword>
<evidence type="ECO:0000256" key="17">
    <source>
        <dbReference type="ARBA" id="ARBA00025552"/>
    </source>
</evidence>
<reference evidence="24 25" key="1">
    <citation type="journal article" date="2008" name="J. Bacteriol.">
        <title>The genome of Heliobacterium modesticaldum, a phototrophic representative of the Firmicutes containing the simplest photosynthetic apparatus.</title>
        <authorList>
            <person name="Sattley W.M."/>
            <person name="Madigan M.T."/>
            <person name="Swingley W.D."/>
            <person name="Cheung P.C."/>
            <person name="Clocksin K.M."/>
            <person name="Conrad A.L."/>
            <person name="Dejesa L.C."/>
            <person name="Honchak B.M."/>
            <person name="Jung D.O."/>
            <person name="Karbach L.E."/>
            <person name="Kurdoglu A."/>
            <person name="Lahiri S."/>
            <person name="Mastrian S.D."/>
            <person name="Page L.E."/>
            <person name="Taylor H.L."/>
            <person name="Wang Z.T."/>
            <person name="Raymond J."/>
            <person name="Chen M."/>
            <person name="Blankenship R.E."/>
            <person name="Touchman J.W."/>
        </authorList>
    </citation>
    <scope>NUCLEOTIDE SEQUENCE [LARGE SCALE GENOMIC DNA]</scope>
    <source>
        <strain evidence="25">ATCC 51547 / Ice1</strain>
    </source>
</reference>
<keyword evidence="16" id="KW-0170">Cobalt</keyword>
<evidence type="ECO:0000313" key="24">
    <source>
        <dbReference type="EMBL" id="ABZ85047.1"/>
    </source>
</evidence>
<dbReference type="HOGENOM" id="CLU_004914_0_2_9"/>
<evidence type="ECO:0000256" key="15">
    <source>
        <dbReference type="ARBA" id="ARBA00023167"/>
    </source>
</evidence>
<evidence type="ECO:0000256" key="10">
    <source>
        <dbReference type="ARBA" id="ARBA00022628"/>
    </source>
</evidence>
<dbReference type="PROSITE" id="PS50972">
    <property type="entry name" value="PTERIN_BINDING"/>
    <property type="match status" value="1"/>
</dbReference>
<dbReference type="Pfam" id="PF02310">
    <property type="entry name" value="B12-binding"/>
    <property type="match status" value="1"/>
</dbReference>
<dbReference type="PANTHER" id="PTHR45833">
    <property type="entry name" value="METHIONINE SYNTHASE"/>
    <property type="match status" value="1"/>
</dbReference>
<comment type="function">
    <text evidence="17">Catalyzes the transfer of a methyl group from methyl-cobalamin to homocysteine, yielding enzyme-bound cob(I)alamin and methionine. Subsequently, remethylates the cofactor using methyltetrahydrofolate.</text>
</comment>
<evidence type="ECO:0000256" key="5">
    <source>
        <dbReference type="ARBA" id="ARBA00010398"/>
    </source>
</evidence>
<evidence type="ECO:0000313" key="25">
    <source>
        <dbReference type="Proteomes" id="UP000008550"/>
    </source>
</evidence>
<evidence type="ECO:0000256" key="18">
    <source>
        <dbReference type="ARBA" id="ARBA00031040"/>
    </source>
</evidence>
<keyword evidence="25" id="KW-1185">Reference proteome</keyword>
<evidence type="ECO:0000256" key="16">
    <source>
        <dbReference type="ARBA" id="ARBA00023285"/>
    </source>
</evidence>
<dbReference type="PROSITE" id="PS51332">
    <property type="entry name" value="B12_BINDING"/>
    <property type="match status" value="1"/>
</dbReference>
<dbReference type="PIRSF" id="PIRSF037472">
    <property type="entry name" value="DHPS_mtfrase"/>
    <property type="match status" value="1"/>
</dbReference>
<dbReference type="GO" id="GO:0032259">
    <property type="term" value="P:methylation"/>
    <property type="evidence" value="ECO:0007669"/>
    <property type="project" value="UniProtKB-KW"/>
</dbReference>
<evidence type="ECO:0000256" key="7">
    <source>
        <dbReference type="ARBA" id="ARBA00013998"/>
    </source>
</evidence>
<dbReference type="Proteomes" id="UP000008550">
    <property type="component" value="Chromosome"/>
</dbReference>
<keyword evidence="14 19" id="KW-0862">Zinc</keyword>
<accession>B0TAJ7</accession>
<evidence type="ECO:0000256" key="11">
    <source>
        <dbReference type="ARBA" id="ARBA00022679"/>
    </source>
</evidence>
<keyword evidence="8 19" id="KW-0489">Methyltransferase</keyword>
<dbReference type="Gene3D" id="3.20.20.20">
    <property type="entry name" value="Dihydropteroate synthase-like"/>
    <property type="match status" value="1"/>
</dbReference>
<feature type="binding site" evidence="19">
    <location>
        <position position="262"/>
    </location>
    <ligand>
        <name>Zn(2+)</name>
        <dbReference type="ChEBI" id="CHEBI:29105"/>
    </ligand>
</feature>
<dbReference type="KEGG" id="hmo:HM1_2499"/>
<evidence type="ECO:0000256" key="1">
    <source>
        <dbReference type="ARBA" id="ARBA00001700"/>
    </source>
</evidence>
<dbReference type="SUPFAM" id="SSF51717">
    <property type="entry name" value="Dihydropteroate synthetase-like"/>
    <property type="match status" value="1"/>
</dbReference>
<comment type="pathway">
    <text evidence="4">Amino-acid biosynthesis; L-methionine biosynthesis via de novo pathway; L-methionine from L-homocysteine (MetH route): step 1/1.</text>
</comment>
<keyword evidence="12" id="KW-0949">S-adenosyl-L-methionine</keyword>
<evidence type="ECO:0000256" key="8">
    <source>
        <dbReference type="ARBA" id="ARBA00022603"/>
    </source>
</evidence>
<dbReference type="NCBIfam" id="NF005719">
    <property type="entry name" value="PRK07535.1"/>
    <property type="match status" value="1"/>
</dbReference>
<dbReference type="Pfam" id="PF02607">
    <property type="entry name" value="B12-binding_2"/>
    <property type="match status" value="1"/>
</dbReference>
<comment type="catalytic activity">
    <reaction evidence="1">
        <text>(6S)-5-methyl-5,6,7,8-tetrahydrofolate + L-homocysteine = (6S)-5,6,7,8-tetrahydrofolate + L-methionine</text>
        <dbReference type="Rhea" id="RHEA:11172"/>
        <dbReference type="ChEBI" id="CHEBI:18608"/>
        <dbReference type="ChEBI" id="CHEBI:57453"/>
        <dbReference type="ChEBI" id="CHEBI:57844"/>
        <dbReference type="ChEBI" id="CHEBI:58199"/>
        <dbReference type="EC" id="2.1.1.13"/>
    </reaction>
</comment>
<dbReference type="PROSITE" id="PS50970">
    <property type="entry name" value="HCY"/>
    <property type="match status" value="1"/>
</dbReference>
<keyword evidence="9" id="KW-0028">Amino-acid biosynthesis</keyword>
<dbReference type="InterPro" id="IPR036589">
    <property type="entry name" value="HCY_dom_sf"/>
</dbReference>
<dbReference type="EC" id="2.1.1.13" evidence="6"/>
<dbReference type="PANTHER" id="PTHR45833:SF1">
    <property type="entry name" value="METHIONINE SYNTHASE"/>
    <property type="match status" value="1"/>
</dbReference>
<dbReference type="STRING" id="498761.HM1_2499"/>
<comment type="cofactor">
    <cofactor evidence="2 19">
        <name>Zn(2+)</name>
        <dbReference type="ChEBI" id="CHEBI:29105"/>
    </cofactor>
</comment>
<gene>
    <name evidence="24" type="primary">metH</name>
    <name evidence="24" type="ORF">HM1_2499</name>
</gene>
<dbReference type="SUPFAM" id="SSF82282">
    <property type="entry name" value="Homocysteine S-methyltransferase"/>
    <property type="match status" value="1"/>
</dbReference>
<proteinExistence type="inferred from homology"/>
<feature type="domain" description="B12-binding" evidence="22">
    <location>
        <begin position="676"/>
        <end position="805"/>
    </location>
</feature>
<organism evidence="24 25">
    <name type="scientific">Heliobacterium modesticaldum (strain ATCC 51547 / Ice1)</name>
    <dbReference type="NCBI Taxonomy" id="498761"/>
    <lineage>
        <taxon>Bacteria</taxon>
        <taxon>Bacillati</taxon>
        <taxon>Bacillota</taxon>
        <taxon>Clostridia</taxon>
        <taxon>Eubacteriales</taxon>
        <taxon>Heliobacteriaceae</taxon>
        <taxon>Heliomicrobium</taxon>
    </lineage>
</organism>
<dbReference type="InterPro" id="IPR003759">
    <property type="entry name" value="Cbl-bd_cap"/>
</dbReference>
<dbReference type="EMBL" id="CP000930">
    <property type="protein sequence ID" value="ABZ85047.1"/>
    <property type="molecule type" value="Genomic_DNA"/>
</dbReference>
<evidence type="ECO:0000256" key="9">
    <source>
        <dbReference type="ARBA" id="ARBA00022605"/>
    </source>
</evidence>
<keyword evidence="13 19" id="KW-0479">Metal-binding</keyword>
<dbReference type="OrthoDB" id="9803687at2"/>
<evidence type="ECO:0000256" key="12">
    <source>
        <dbReference type="ARBA" id="ARBA00022691"/>
    </source>
</evidence>
<dbReference type="Gene3D" id="3.20.20.330">
    <property type="entry name" value="Homocysteine-binding-like domain"/>
    <property type="match status" value="1"/>
</dbReference>
<sequence>MIKLFDGAMGTMLQAAGLLPGACPERFNLEHPERVTAIHRRYVEMGAEIIETNTFGATRLKLAHYRMADQVEAVCHAAVRAARAACGPATKIAGSVGPTGKLIAPLGELSFEEAVDVYSEQISALAAVGVDYILIETIIDIQEMRAALLAAKAVAKVPVICQLSFGADGRTVTGTDPATAAYLLEAMGADVIGVNCSLGPAQLLPVIEAIAGATNLPISAQPNAGMPELIDGRTVFPMSPEEFASWAPKLAAAGATYLGGCCGTTPEHIAAAKAALEAAYPGGAAPARLIKDPVTALTSRSRTVFLGPAFSPVIIGERINPTGRKALAAEIKGGSWLTVKRDAIEQVRAGAQILDVNMGVPGINQAKAMETAITELSLLVDVPLAIDTTDAAALEAGLRVYPGRALINSVSAEPDRLREFLPLAKKYGAAVLCLPIAPGGVPQTAQERVAIAQQIVDAALAAGLRRQDLLLDPLVMTVATDANAARETLETLRSYRKTFGFPTVMGLSNVSFGLPRRNLVNAAFCALALDAGLDAPIMNPFDETLSDCWNAAQVLLGHDKQGQRFCIRYAQSAGAPSSAKVAGNAATEGDVLTCIRKAVIAGEKESVIPLVRKALAEGLTAIAITEGGLTTAMTEIGEAYGSGRCFLPQVMLAAETMRVAFQTLKAELPSQDMASKGRVLLATVRGDIHDLGKNIVAALLENNGFTVIDLGKDVPAERIVAEARAQRADVVGLCALMTTTLPEIDHTIAALKAAGVECLTMAGGAVVTAEYAAAAGVDGYAPDAVSAVKLTEELLKRRKRGKTRGLT</sequence>
<dbReference type="GO" id="GO:0046653">
    <property type="term" value="P:tetrahydrofolate metabolic process"/>
    <property type="evidence" value="ECO:0007669"/>
    <property type="project" value="TreeGrafter"/>
</dbReference>
<dbReference type="RefSeq" id="WP_012283543.1">
    <property type="nucleotide sequence ID" value="NC_010337.2"/>
</dbReference>
<protein>
    <recommendedName>
        <fullName evidence="7">Methionine synthase</fullName>
        <ecNumber evidence="6">2.1.1.13</ecNumber>
    </recommendedName>
    <alternativeName>
        <fullName evidence="18">5-methyltetrahydrofolate--homocysteine methyltransferase</fullName>
    </alternativeName>
</protein>
<dbReference type="Gene3D" id="1.10.1240.10">
    <property type="entry name" value="Methionine synthase domain"/>
    <property type="match status" value="1"/>
</dbReference>
<dbReference type="UniPathway" id="UPA00051">
    <property type="reaction ID" value="UER00081"/>
</dbReference>
<dbReference type="InterPro" id="IPR036724">
    <property type="entry name" value="Cobalamin-bd_sf"/>
</dbReference>
<dbReference type="GO" id="GO:0008705">
    <property type="term" value="F:methionine synthase activity"/>
    <property type="evidence" value="ECO:0007669"/>
    <property type="project" value="UniProtKB-EC"/>
</dbReference>
<evidence type="ECO:0000256" key="13">
    <source>
        <dbReference type="ARBA" id="ARBA00022723"/>
    </source>
</evidence>
<feature type="domain" description="Pterin-binding" evidence="21">
    <location>
        <begin position="312"/>
        <end position="556"/>
    </location>
</feature>
<comment type="cofactor">
    <cofactor evidence="3">
        <name>methylcob(III)alamin</name>
        <dbReference type="ChEBI" id="CHEBI:28115"/>
    </cofactor>
</comment>
<dbReference type="eggNOG" id="COG1410">
    <property type="taxonomic scope" value="Bacteria"/>
</dbReference>
<dbReference type="InterPro" id="IPR036594">
    <property type="entry name" value="Meth_synthase_dom"/>
</dbReference>
<dbReference type="InterPro" id="IPR000489">
    <property type="entry name" value="Pterin-binding_dom"/>
</dbReference>
<dbReference type="SUPFAM" id="SSF52242">
    <property type="entry name" value="Cobalamin (vitamin B12)-binding domain"/>
    <property type="match status" value="1"/>
</dbReference>
<feature type="domain" description="B12-binding N-terminal" evidence="23">
    <location>
        <begin position="582"/>
        <end position="676"/>
    </location>
</feature>
<evidence type="ECO:0000259" key="23">
    <source>
        <dbReference type="PROSITE" id="PS51337"/>
    </source>
</evidence>
<dbReference type="CDD" id="cd02070">
    <property type="entry name" value="corrinoid_protein_B12-BD"/>
    <property type="match status" value="1"/>
</dbReference>
<feature type="domain" description="Hcy-binding" evidence="20">
    <location>
        <begin position="1"/>
        <end position="276"/>
    </location>
</feature>
<dbReference type="InterPro" id="IPR006158">
    <property type="entry name" value="Cobalamin-bd"/>
</dbReference>
<evidence type="ECO:0000256" key="2">
    <source>
        <dbReference type="ARBA" id="ARBA00001947"/>
    </source>
</evidence>
<dbReference type="InterPro" id="IPR050554">
    <property type="entry name" value="Met_Synthase/Corrinoid"/>
</dbReference>
<dbReference type="SMART" id="SM01018">
    <property type="entry name" value="B12-binding_2"/>
    <property type="match status" value="1"/>
</dbReference>
<dbReference type="InterPro" id="IPR003726">
    <property type="entry name" value="HCY_dom"/>
</dbReference>
<feature type="binding site" evidence="19">
    <location>
        <position position="196"/>
    </location>
    <ligand>
        <name>Zn(2+)</name>
        <dbReference type="ChEBI" id="CHEBI:29105"/>
    </ligand>
</feature>
<evidence type="ECO:0000256" key="3">
    <source>
        <dbReference type="ARBA" id="ARBA00001956"/>
    </source>
</evidence>
<dbReference type="PROSITE" id="PS51337">
    <property type="entry name" value="B12_BINDING_NTER"/>
    <property type="match status" value="1"/>
</dbReference>
<dbReference type="Pfam" id="PF02574">
    <property type="entry name" value="S-methyl_trans"/>
    <property type="match status" value="1"/>
</dbReference>
<dbReference type="GO" id="GO:0046872">
    <property type="term" value="F:metal ion binding"/>
    <property type="evidence" value="ECO:0007669"/>
    <property type="project" value="UniProtKB-KW"/>
</dbReference>
<dbReference type="GO" id="GO:0031419">
    <property type="term" value="F:cobalamin binding"/>
    <property type="evidence" value="ECO:0007669"/>
    <property type="project" value="UniProtKB-KW"/>
</dbReference>
<dbReference type="GO" id="GO:0050667">
    <property type="term" value="P:homocysteine metabolic process"/>
    <property type="evidence" value="ECO:0007669"/>
    <property type="project" value="TreeGrafter"/>
</dbReference>
<evidence type="ECO:0000259" key="20">
    <source>
        <dbReference type="PROSITE" id="PS50970"/>
    </source>
</evidence>
<dbReference type="InterPro" id="IPR011005">
    <property type="entry name" value="Dihydropteroate_synth-like_sf"/>
</dbReference>
<dbReference type="Pfam" id="PF00809">
    <property type="entry name" value="Pterin_bind"/>
    <property type="match status" value="1"/>
</dbReference>
<evidence type="ECO:0000256" key="14">
    <source>
        <dbReference type="ARBA" id="ARBA00022833"/>
    </source>
</evidence>
<evidence type="ECO:0000259" key="22">
    <source>
        <dbReference type="PROSITE" id="PS51332"/>
    </source>
</evidence>
<dbReference type="AlphaFoldDB" id="B0TAJ7"/>
<comment type="similarity">
    <text evidence="5">Belongs to the vitamin-B12 dependent methionine synthase family.</text>
</comment>
<dbReference type="SUPFAM" id="SSF47644">
    <property type="entry name" value="Methionine synthase domain"/>
    <property type="match status" value="1"/>
</dbReference>
<keyword evidence="15" id="KW-0486">Methionine biosynthesis</keyword>
<dbReference type="Gene3D" id="3.40.50.280">
    <property type="entry name" value="Cobalamin-binding domain"/>
    <property type="match status" value="1"/>
</dbReference>
<dbReference type="eggNOG" id="COG0646">
    <property type="taxonomic scope" value="Bacteria"/>
</dbReference>
<dbReference type="InterPro" id="IPR017215">
    <property type="entry name" value="MetH_bac"/>
</dbReference>
<keyword evidence="11 19" id="KW-0808">Transferase</keyword>
<feature type="binding site" evidence="19">
    <location>
        <position position="261"/>
    </location>
    <ligand>
        <name>Zn(2+)</name>
        <dbReference type="ChEBI" id="CHEBI:29105"/>
    </ligand>
</feature>
<evidence type="ECO:0000256" key="6">
    <source>
        <dbReference type="ARBA" id="ARBA00012032"/>
    </source>
</evidence>
<dbReference type="GO" id="GO:0005829">
    <property type="term" value="C:cytosol"/>
    <property type="evidence" value="ECO:0007669"/>
    <property type="project" value="TreeGrafter"/>
</dbReference>
<evidence type="ECO:0000259" key="21">
    <source>
        <dbReference type="PROSITE" id="PS50972"/>
    </source>
</evidence>
<name>B0TAJ7_HELMI</name>
<evidence type="ECO:0000256" key="19">
    <source>
        <dbReference type="PROSITE-ProRule" id="PRU00333"/>
    </source>
</evidence>
<evidence type="ECO:0000256" key="4">
    <source>
        <dbReference type="ARBA" id="ARBA00005178"/>
    </source>
</evidence>